<dbReference type="EC" id="3.1.3.16" evidence="1"/>
<protein>
    <recommendedName>
        <fullName evidence="1">Protein phosphatase</fullName>
        <ecNumber evidence="1">3.1.3.16</ecNumber>
    </recommendedName>
</protein>
<dbReference type="AlphaFoldDB" id="A0AAD1XRZ5"/>
<dbReference type="GO" id="GO:0004722">
    <property type="term" value="F:protein serine/threonine phosphatase activity"/>
    <property type="evidence" value="ECO:0007669"/>
    <property type="project" value="UniProtKB-EC"/>
</dbReference>
<organism evidence="3 4">
    <name type="scientific">Euplotes crassus</name>
    <dbReference type="NCBI Taxonomy" id="5936"/>
    <lineage>
        <taxon>Eukaryota</taxon>
        <taxon>Sar</taxon>
        <taxon>Alveolata</taxon>
        <taxon>Ciliophora</taxon>
        <taxon>Intramacronucleata</taxon>
        <taxon>Spirotrichea</taxon>
        <taxon>Hypotrichia</taxon>
        <taxon>Euplotida</taxon>
        <taxon>Euplotidae</taxon>
        <taxon>Moneuplotes</taxon>
    </lineage>
</organism>
<dbReference type="SMART" id="SM00332">
    <property type="entry name" value="PP2Cc"/>
    <property type="match status" value="1"/>
</dbReference>
<comment type="similarity">
    <text evidence="1">Belongs to the PP2C family.</text>
</comment>
<dbReference type="GO" id="GO:0046872">
    <property type="term" value="F:metal ion binding"/>
    <property type="evidence" value="ECO:0007669"/>
    <property type="project" value="UniProtKB-UniRule"/>
</dbReference>
<dbReference type="InterPro" id="IPR001932">
    <property type="entry name" value="PPM-type_phosphatase-like_dom"/>
</dbReference>
<dbReference type="PANTHER" id="PTHR12320:SF1">
    <property type="entry name" value="PROTEIN PHOSPHATASE PTC7 HOMOLOG"/>
    <property type="match status" value="1"/>
</dbReference>
<dbReference type="PROSITE" id="PS51746">
    <property type="entry name" value="PPM_2"/>
    <property type="match status" value="1"/>
</dbReference>
<sequence length="290" mass="32356">MKVSNLFNSKFTAAAAALGFGYYYSMKNPTFALENYGFLKSGATLRPHPKKEYKGGEDSFIIKQRMISVADGVGGWAKRGVDVAKYSKQLMGLIGEAYDNNPNSTPKEILTDAYGKTTELGSTTVIIAILDPNNQKLCTTLMGDSSYMILRPHDPRAPYKLNKIYRSSEQQHYFNCPYQCGPTKDHPYKGVDEVHNIKHNDIVIAATDGIWDNVFDDQIISVIKEEVNNDGNLNDPQKASQKIAKIAFDQSHDKEFESPFQINSIASKSKNYYGGKKDDITVIVSQVKLD</sequence>
<dbReference type="SMART" id="SM00331">
    <property type="entry name" value="PP2C_SIG"/>
    <property type="match status" value="1"/>
</dbReference>
<dbReference type="Pfam" id="PF00481">
    <property type="entry name" value="PP2C"/>
    <property type="match status" value="1"/>
</dbReference>
<evidence type="ECO:0000259" key="2">
    <source>
        <dbReference type="PROSITE" id="PS51746"/>
    </source>
</evidence>
<dbReference type="Proteomes" id="UP001295684">
    <property type="component" value="Unassembled WGS sequence"/>
</dbReference>
<feature type="domain" description="PPM-type phosphatase" evidence="2">
    <location>
        <begin position="40"/>
        <end position="287"/>
    </location>
</feature>
<dbReference type="SUPFAM" id="SSF81606">
    <property type="entry name" value="PP2C-like"/>
    <property type="match status" value="1"/>
</dbReference>
<comment type="cofactor">
    <cofactor evidence="1">
        <name>Mn(2+)</name>
        <dbReference type="ChEBI" id="CHEBI:29035"/>
    </cofactor>
</comment>
<dbReference type="InterPro" id="IPR039123">
    <property type="entry name" value="PPTC7"/>
</dbReference>
<reference evidence="3" key="1">
    <citation type="submission" date="2023-07" db="EMBL/GenBank/DDBJ databases">
        <authorList>
            <consortium name="AG Swart"/>
            <person name="Singh M."/>
            <person name="Singh A."/>
            <person name="Seah K."/>
            <person name="Emmerich C."/>
        </authorList>
    </citation>
    <scope>NUCLEOTIDE SEQUENCE</scope>
    <source>
        <strain evidence="3">DP1</strain>
    </source>
</reference>
<keyword evidence="1" id="KW-0904">Protein phosphatase</keyword>
<evidence type="ECO:0000313" key="3">
    <source>
        <dbReference type="EMBL" id="CAI2377880.1"/>
    </source>
</evidence>
<evidence type="ECO:0000256" key="1">
    <source>
        <dbReference type="RuleBase" id="RU366020"/>
    </source>
</evidence>
<dbReference type="EMBL" id="CAMPGE010019556">
    <property type="protein sequence ID" value="CAI2377880.1"/>
    <property type="molecule type" value="Genomic_DNA"/>
</dbReference>
<name>A0AAD1XRZ5_EUPCR</name>
<keyword evidence="1" id="KW-0378">Hydrolase</keyword>
<keyword evidence="1" id="KW-0464">Manganese</keyword>
<gene>
    <name evidence="3" type="ORF">ECRASSUSDP1_LOCUS19271</name>
</gene>
<dbReference type="PANTHER" id="PTHR12320">
    <property type="entry name" value="PROTEIN PHOSPHATASE 2C"/>
    <property type="match status" value="1"/>
</dbReference>
<accession>A0AAD1XRZ5</accession>
<proteinExistence type="inferred from homology"/>
<keyword evidence="1" id="KW-0479">Metal-binding</keyword>
<comment type="catalytic activity">
    <reaction evidence="1">
        <text>O-phospho-L-seryl-[protein] + H2O = L-seryl-[protein] + phosphate</text>
        <dbReference type="Rhea" id="RHEA:20629"/>
        <dbReference type="Rhea" id="RHEA-COMP:9863"/>
        <dbReference type="Rhea" id="RHEA-COMP:11604"/>
        <dbReference type="ChEBI" id="CHEBI:15377"/>
        <dbReference type="ChEBI" id="CHEBI:29999"/>
        <dbReference type="ChEBI" id="CHEBI:43474"/>
        <dbReference type="ChEBI" id="CHEBI:83421"/>
        <dbReference type="EC" id="3.1.3.16"/>
    </reaction>
</comment>
<comment type="catalytic activity">
    <reaction evidence="1">
        <text>O-phospho-L-threonyl-[protein] + H2O = L-threonyl-[protein] + phosphate</text>
        <dbReference type="Rhea" id="RHEA:47004"/>
        <dbReference type="Rhea" id="RHEA-COMP:11060"/>
        <dbReference type="Rhea" id="RHEA-COMP:11605"/>
        <dbReference type="ChEBI" id="CHEBI:15377"/>
        <dbReference type="ChEBI" id="CHEBI:30013"/>
        <dbReference type="ChEBI" id="CHEBI:43474"/>
        <dbReference type="ChEBI" id="CHEBI:61977"/>
        <dbReference type="EC" id="3.1.3.16"/>
    </reaction>
</comment>
<comment type="cofactor">
    <cofactor evidence="1">
        <name>Mg(2+)</name>
        <dbReference type="ChEBI" id="CHEBI:18420"/>
    </cofactor>
</comment>
<dbReference type="Gene3D" id="3.60.40.10">
    <property type="entry name" value="PPM-type phosphatase domain"/>
    <property type="match status" value="1"/>
</dbReference>
<comment type="caution">
    <text evidence="3">The sequence shown here is derived from an EMBL/GenBank/DDBJ whole genome shotgun (WGS) entry which is preliminary data.</text>
</comment>
<keyword evidence="4" id="KW-1185">Reference proteome</keyword>
<keyword evidence="1" id="KW-0460">Magnesium</keyword>
<dbReference type="InterPro" id="IPR036457">
    <property type="entry name" value="PPM-type-like_dom_sf"/>
</dbReference>
<evidence type="ECO:0000313" key="4">
    <source>
        <dbReference type="Proteomes" id="UP001295684"/>
    </source>
</evidence>